<feature type="domain" description="NodB homology" evidence="6">
    <location>
        <begin position="38"/>
        <end position="220"/>
    </location>
</feature>
<dbReference type="PATRIC" id="fig|1300347.3.peg.2583"/>
<feature type="signal peptide" evidence="5">
    <location>
        <begin position="1"/>
        <end position="25"/>
    </location>
</feature>
<dbReference type="InterPro" id="IPR003644">
    <property type="entry name" value="Calx_beta"/>
</dbReference>
<evidence type="ECO:0000256" key="3">
    <source>
        <dbReference type="ARBA" id="ARBA00022837"/>
    </source>
</evidence>
<dbReference type="GO" id="GO:0007154">
    <property type="term" value="P:cell communication"/>
    <property type="evidence" value="ECO:0007669"/>
    <property type="project" value="InterPro"/>
</dbReference>
<evidence type="ECO:0000256" key="1">
    <source>
        <dbReference type="ARBA" id="ARBA00022729"/>
    </source>
</evidence>
<dbReference type="PROSITE" id="PS51677">
    <property type="entry name" value="NODB"/>
    <property type="match status" value="1"/>
</dbReference>
<evidence type="ECO:0000313" key="8">
    <source>
        <dbReference type="Proteomes" id="UP000077868"/>
    </source>
</evidence>
<feature type="compositionally biased region" description="Pro residues" evidence="4">
    <location>
        <begin position="451"/>
        <end position="472"/>
    </location>
</feature>
<keyword evidence="2" id="KW-0677">Repeat</keyword>
<evidence type="ECO:0000256" key="4">
    <source>
        <dbReference type="SAM" id="MobiDB-lite"/>
    </source>
</evidence>
<reference evidence="7 8" key="1">
    <citation type="submission" date="2016-03" db="EMBL/GenBank/DDBJ databases">
        <title>Complete genome sequence of a soil Actinobacterium, Nocardioides dokdonensis FR1436.</title>
        <authorList>
            <person name="Kwon S.-K."/>
            <person name="Kim K."/>
            <person name="Kim J.F."/>
        </authorList>
    </citation>
    <scope>NUCLEOTIDE SEQUENCE [LARGE SCALE GENOMIC DNA]</scope>
    <source>
        <strain evidence="7 8">FR1436</strain>
    </source>
</reference>
<dbReference type="RefSeq" id="WP_068110317.1">
    <property type="nucleotide sequence ID" value="NZ_CP015079.1"/>
</dbReference>
<evidence type="ECO:0000313" key="7">
    <source>
        <dbReference type="EMBL" id="ANH39007.1"/>
    </source>
</evidence>
<proteinExistence type="predicted"/>
<dbReference type="Pfam" id="PF03160">
    <property type="entry name" value="Calx-beta"/>
    <property type="match status" value="2"/>
</dbReference>
<sequence>MTRPAVALALAAVLLAPLPPLPALAADPTAARGACSSGQVSLTFDDGPSTTSTPRLLGLLAKAGVPATFFMVGTRVDAAPRVAQQVAAAGHLVANHSWAHQRMTSQTSEQVRATLRATDRRLRQAGLVPTGLVRPPYGAVDDRVRAAIRSTGGVTTMWDVDSRDWTGLSAQAIASRVLAGLRPGRSNVVLQHDGVGNSPASVNAVPRIVAEARRRGYCFVALDEQGRPGFPTPRASLALRTPRRGAAEGRPAAAVVTLDRPTARATTLRLRLHAGSAAPGVDVQRPPELVTVPAGVQQVRVPLAILRDRLDEPTERIEVRLDRPVGLVLGPHRATMAIRDRDPAPRLTALDAEVTASETDPVVVEVRLRLAVPSARRVRVQVTTVLLSAGPDDLEEVSRTVRLAPGRRTVVVPVTVLPGPPDEEVETFLLRLSAARNVRPARPDALVTIHPPAPEPAPEPPPEEPPAPTPRR</sequence>
<dbReference type="STRING" id="1300347.I601_2591"/>
<keyword evidence="7" id="KW-0378">Hydrolase</keyword>
<dbReference type="InterPro" id="IPR002509">
    <property type="entry name" value="NODB_dom"/>
</dbReference>
<dbReference type="SUPFAM" id="SSF141072">
    <property type="entry name" value="CalX-like"/>
    <property type="match status" value="2"/>
</dbReference>
<dbReference type="Pfam" id="PF01522">
    <property type="entry name" value="Polysacc_deac_1"/>
    <property type="match status" value="1"/>
</dbReference>
<evidence type="ECO:0000256" key="5">
    <source>
        <dbReference type="SAM" id="SignalP"/>
    </source>
</evidence>
<keyword evidence="1 5" id="KW-0732">Signal</keyword>
<feature type="chain" id="PRO_5008388428" evidence="5">
    <location>
        <begin position="26"/>
        <end position="472"/>
    </location>
</feature>
<dbReference type="CDD" id="cd10917">
    <property type="entry name" value="CE4_NodB_like_6s_7s"/>
    <property type="match status" value="1"/>
</dbReference>
<protein>
    <submittedName>
        <fullName evidence="7">Peptidoglycan-N-acetylglucosamine deacetylase</fullName>
        <ecNumber evidence="7">3.5.1.104</ecNumber>
    </submittedName>
</protein>
<name>A0A1A9GKY8_9ACTN</name>
<organism evidence="7 8">
    <name type="scientific">Nocardioides dokdonensis FR1436</name>
    <dbReference type="NCBI Taxonomy" id="1300347"/>
    <lineage>
        <taxon>Bacteria</taxon>
        <taxon>Bacillati</taxon>
        <taxon>Actinomycetota</taxon>
        <taxon>Actinomycetes</taxon>
        <taxon>Propionibacteriales</taxon>
        <taxon>Nocardioidaceae</taxon>
        <taxon>Nocardioides</taxon>
    </lineage>
</organism>
<dbReference type="EMBL" id="CP015079">
    <property type="protein sequence ID" value="ANH39007.1"/>
    <property type="molecule type" value="Genomic_DNA"/>
</dbReference>
<dbReference type="PANTHER" id="PTHR10587">
    <property type="entry name" value="GLYCOSYL TRANSFERASE-RELATED"/>
    <property type="match status" value="1"/>
</dbReference>
<dbReference type="InterPro" id="IPR050248">
    <property type="entry name" value="Polysacc_deacetylase_ArnD"/>
</dbReference>
<dbReference type="InterPro" id="IPR011330">
    <property type="entry name" value="Glyco_hydro/deAcase_b/a-brl"/>
</dbReference>
<dbReference type="SUPFAM" id="SSF88713">
    <property type="entry name" value="Glycoside hydrolase/deacetylase"/>
    <property type="match status" value="1"/>
</dbReference>
<dbReference type="AlphaFoldDB" id="A0A1A9GKY8"/>
<dbReference type="Proteomes" id="UP000077868">
    <property type="component" value="Chromosome"/>
</dbReference>
<dbReference type="GO" id="GO:0016810">
    <property type="term" value="F:hydrolase activity, acting on carbon-nitrogen (but not peptide) bonds"/>
    <property type="evidence" value="ECO:0007669"/>
    <property type="project" value="InterPro"/>
</dbReference>
<dbReference type="KEGG" id="ndk:I601_2591"/>
<gene>
    <name evidence="7" type="primary">pgdA</name>
    <name evidence="7" type="ORF">I601_2591</name>
</gene>
<dbReference type="InterPro" id="IPR038081">
    <property type="entry name" value="CalX-like_sf"/>
</dbReference>
<feature type="region of interest" description="Disordered" evidence="4">
    <location>
        <begin position="445"/>
        <end position="472"/>
    </location>
</feature>
<dbReference type="OrthoDB" id="3173508at2"/>
<evidence type="ECO:0000259" key="6">
    <source>
        <dbReference type="PROSITE" id="PS51677"/>
    </source>
</evidence>
<evidence type="ECO:0000256" key="2">
    <source>
        <dbReference type="ARBA" id="ARBA00022737"/>
    </source>
</evidence>
<dbReference type="GO" id="GO:0005975">
    <property type="term" value="P:carbohydrate metabolic process"/>
    <property type="evidence" value="ECO:0007669"/>
    <property type="project" value="InterPro"/>
</dbReference>
<keyword evidence="3" id="KW-0106">Calcium</keyword>
<dbReference type="GO" id="GO:0016020">
    <property type="term" value="C:membrane"/>
    <property type="evidence" value="ECO:0007669"/>
    <property type="project" value="InterPro"/>
</dbReference>
<dbReference type="Gene3D" id="3.20.20.370">
    <property type="entry name" value="Glycoside hydrolase/deacetylase"/>
    <property type="match status" value="1"/>
</dbReference>
<dbReference type="Gene3D" id="2.60.40.2030">
    <property type="match status" value="2"/>
</dbReference>
<accession>A0A1A9GKY8</accession>
<dbReference type="EC" id="3.5.1.104" evidence="7"/>
<keyword evidence="8" id="KW-1185">Reference proteome</keyword>